<evidence type="ECO:0000313" key="3">
    <source>
        <dbReference type="Proteomes" id="UP001307889"/>
    </source>
</evidence>
<gene>
    <name evidence="2" type="ORF">NTJ_04097</name>
</gene>
<name>A0ABN7AJE5_9HEMI</name>
<sequence>MQGSGNAAAIWFVPNTERGVRPDTLTSRRRGERYLRCEELHRLSAPTGIEEPVPPPWPGVRERDGDGKCRRAGGKASTGRGCGTTRGGLATEAVAEGRRAATERGNSAASRSSAPTPATSAPGGRPGPDDISALPSRSTYLAARPAPRRSHLRAPLTYGRKNKLTILITVLLLPASE</sequence>
<accession>A0ABN7AJE5</accession>
<feature type="compositionally biased region" description="Low complexity" evidence="1">
    <location>
        <begin position="107"/>
        <end position="123"/>
    </location>
</feature>
<feature type="compositionally biased region" description="Basic and acidic residues" evidence="1">
    <location>
        <begin position="60"/>
        <end position="69"/>
    </location>
</feature>
<evidence type="ECO:0000313" key="2">
    <source>
        <dbReference type="EMBL" id="BES91289.1"/>
    </source>
</evidence>
<keyword evidence="3" id="KW-1185">Reference proteome</keyword>
<dbReference type="EMBL" id="AP028910">
    <property type="protein sequence ID" value="BES91289.1"/>
    <property type="molecule type" value="Genomic_DNA"/>
</dbReference>
<feature type="region of interest" description="Disordered" evidence="1">
    <location>
        <begin position="46"/>
        <end position="154"/>
    </location>
</feature>
<protein>
    <submittedName>
        <fullName evidence="2">Uncharacterized protein</fullName>
    </submittedName>
</protein>
<organism evidence="2 3">
    <name type="scientific">Nesidiocoris tenuis</name>
    <dbReference type="NCBI Taxonomy" id="355587"/>
    <lineage>
        <taxon>Eukaryota</taxon>
        <taxon>Metazoa</taxon>
        <taxon>Ecdysozoa</taxon>
        <taxon>Arthropoda</taxon>
        <taxon>Hexapoda</taxon>
        <taxon>Insecta</taxon>
        <taxon>Pterygota</taxon>
        <taxon>Neoptera</taxon>
        <taxon>Paraneoptera</taxon>
        <taxon>Hemiptera</taxon>
        <taxon>Heteroptera</taxon>
        <taxon>Panheteroptera</taxon>
        <taxon>Cimicomorpha</taxon>
        <taxon>Miridae</taxon>
        <taxon>Dicyphina</taxon>
        <taxon>Nesidiocoris</taxon>
    </lineage>
</organism>
<dbReference type="Proteomes" id="UP001307889">
    <property type="component" value="Chromosome 2"/>
</dbReference>
<proteinExistence type="predicted"/>
<evidence type="ECO:0000256" key="1">
    <source>
        <dbReference type="SAM" id="MobiDB-lite"/>
    </source>
</evidence>
<reference evidence="2 3" key="1">
    <citation type="submission" date="2023-09" db="EMBL/GenBank/DDBJ databases">
        <title>Nesidiocoris tenuis whole genome shotgun sequence.</title>
        <authorList>
            <person name="Shibata T."/>
            <person name="Shimoda M."/>
            <person name="Kobayashi T."/>
            <person name="Uehara T."/>
        </authorList>
    </citation>
    <scope>NUCLEOTIDE SEQUENCE [LARGE SCALE GENOMIC DNA]</scope>
    <source>
        <strain evidence="2 3">Japan</strain>
    </source>
</reference>